<dbReference type="AlphaFoldDB" id="U2EB23"/>
<name>U2EB23_9MOLU</name>
<protein>
    <submittedName>
        <fullName evidence="1">Uncharacterized protein</fullName>
    </submittedName>
</protein>
<sequence length="63" mass="6959">MDAELKELIKMGVKNGSIKVIDGDKALKEGTLPGGMTDEEAEAVLGKEVFDKIKENREKKRLN</sequence>
<comment type="caution">
    <text evidence="1">The sequence shown here is derived from an EMBL/GenBank/DDBJ whole genome shotgun (WGS) entry which is preliminary data.</text>
</comment>
<reference evidence="1 2" key="2">
    <citation type="journal article" date="2013" name="PLoS ONE">
        <title>INDIGO - INtegrated Data Warehouse of MIcrobial GenOmes with Examples from the Red Sea Extremophiles.</title>
        <authorList>
            <person name="Alam I."/>
            <person name="Antunes A."/>
            <person name="Kamau A.A."/>
            <person name="Ba Alawi W."/>
            <person name="Kalkatawi M."/>
            <person name="Stingl U."/>
            <person name="Bajic V.B."/>
        </authorList>
    </citation>
    <scope>NUCLEOTIDE SEQUENCE [LARGE SCALE GENOMIC DNA]</scope>
    <source>
        <strain evidence="1 2">SSD-17B</strain>
    </source>
</reference>
<accession>U2EB23</accession>
<dbReference type="RefSeq" id="WP_008825310.1">
    <property type="nucleotide sequence ID" value="NZ_AFNU02000005.1"/>
</dbReference>
<evidence type="ECO:0000313" key="2">
    <source>
        <dbReference type="Proteomes" id="UP000005707"/>
    </source>
</evidence>
<proteinExistence type="predicted"/>
<reference evidence="1 2" key="1">
    <citation type="journal article" date="2011" name="J. Bacteriol.">
        <title>Genome sequence of Haloplasma contractile, an unusual contractile bacterium from a deep-sea anoxic brine lake.</title>
        <authorList>
            <person name="Antunes A."/>
            <person name="Alam I."/>
            <person name="El Dorry H."/>
            <person name="Siam R."/>
            <person name="Robertson A."/>
            <person name="Bajic V.B."/>
            <person name="Stingl U."/>
        </authorList>
    </citation>
    <scope>NUCLEOTIDE SEQUENCE [LARGE SCALE GENOMIC DNA]</scope>
    <source>
        <strain evidence="1 2">SSD-17B</strain>
    </source>
</reference>
<dbReference type="STRING" id="1033810.HLPCO_001830"/>
<organism evidence="1 2">
    <name type="scientific">Haloplasma contractile SSD-17B</name>
    <dbReference type="NCBI Taxonomy" id="1033810"/>
    <lineage>
        <taxon>Bacteria</taxon>
        <taxon>Bacillati</taxon>
        <taxon>Mycoplasmatota</taxon>
        <taxon>Mollicutes</taxon>
        <taxon>Haloplasmatales</taxon>
        <taxon>Haloplasmataceae</taxon>
        <taxon>Haloplasma</taxon>
    </lineage>
</organism>
<dbReference type="InParanoid" id="U2EB23"/>
<dbReference type="EMBL" id="AFNU02000005">
    <property type="protein sequence ID" value="ERJ12303.1"/>
    <property type="molecule type" value="Genomic_DNA"/>
</dbReference>
<evidence type="ECO:0000313" key="1">
    <source>
        <dbReference type="EMBL" id="ERJ12303.1"/>
    </source>
</evidence>
<dbReference type="Proteomes" id="UP000005707">
    <property type="component" value="Unassembled WGS sequence"/>
</dbReference>
<keyword evidence="2" id="KW-1185">Reference proteome</keyword>
<gene>
    <name evidence="1" type="ORF">HLPCO_001830</name>
</gene>